<dbReference type="InterPro" id="IPR051127">
    <property type="entry name" value="Fungal_SecMet_Regulators"/>
</dbReference>
<name>A0A8K0T878_9PEZI</name>
<dbReference type="InterPro" id="IPR001138">
    <property type="entry name" value="Zn2Cys6_DnaBD"/>
</dbReference>
<dbReference type="Gene3D" id="4.10.240.10">
    <property type="entry name" value="Zn(2)-C6 fungal-type DNA-binding domain"/>
    <property type="match status" value="1"/>
</dbReference>
<dbReference type="EMBL" id="JAGPXD010000006">
    <property type="protein sequence ID" value="KAH7349245.1"/>
    <property type="molecule type" value="Genomic_DNA"/>
</dbReference>
<evidence type="ECO:0000313" key="8">
    <source>
        <dbReference type="Proteomes" id="UP000813385"/>
    </source>
</evidence>
<organism evidence="7 8">
    <name type="scientific">Plectosphaerella cucumerina</name>
    <dbReference type="NCBI Taxonomy" id="40658"/>
    <lineage>
        <taxon>Eukaryota</taxon>
        <taxon>Fungi</taxon>
        <taxon>Dikarya</taxon>
        <taxon>Ascomycota</taxon>
        <taxon>Pezizomycotina</taxon>
        <taxon>Sordariomycetes</taxon>
        <taxon>Hypocreomycetidae</taxon>
        <taxon>Glomerellales</taxon>
        <taxon>Plectosphaerellaceae</taxon>
        <taxon>Plectosphaerella</taxon>
    </lineage>
</organism>
<evidence type="ECO:0000256" key="2">
    <source>
        <dbReference type="ARBA" id="ARBA00023015"/>
    </source>
</evidence>
<dbReference type="AlphaFoldDB" id="A0A8K0T878"/>
<feature type="compositionally biased region" description="Low complexity" evidence="5">
    <location>
        <begin position="113"/>
        <end position="126"/>
    </location>
</feature>
<dbReference type="SMART" id="SM00906">
    <property type="entry name" value="Fungal_trans"/>
    <property type="match status" value="1"/>
</dbReference>
<dbReference type="SMART" id="SM00066">
    <property type="entry name" value="GAL4"/>
    <property type="match status" value="1"/>
</dbReference>
<keyword evidence="3" id="KW-0804">Transcription</keyword>
<dbReference type="Proteomes" id="UP000813385">
    <property type="component" value="Unassembled WGS sequence"/>
</dbReference>
<keyword evidence="8" id="KW-1185">Reference proteome</keyword>
<dbReference type="OrthoDB" id="424974at2759"/>
<feature type="region of interest" description="Disordered" evidence="5">
    <location>
        <begin position="65"/>
        <end position="156"/>
    </location>
</feature>
<dbReference type="PANTHER" id="PTHR47424">
    <property type="entry name" value="REGULATORY PROTEIN GAL4"/>
    <property type="match status" value="1"/>
</dbReference>
<dbReference type="InterPro" id="IPR007219">
    <property type="entry name" value="XnlR_reg_dom"/>
</dbReference>
<dbReference type="GO" id="GO:0000978">
    <property type="term" value="F:RNA polymerase II cis-regulatory region sequence-specific DNA binding"/>
    <property type="evidence" value="ECO:0007669"/>
    <property type="project" value="TreeGrafter"/>
</dbReference>
<sequence length="773" mass="84983">MDGTQSQGDNGTTSHRPKRLKIDVACETCRAKKVRCDGNRPACGYCSRKLSLRDTCRYSNDDAGPTAVGRASRTAIPPTAPPGLWSTTDTSKRTDARPLPIQPHLYPGPSPPAAASVAAGRSPASPFQTDRRLSSTGYPTGPPSTSTAGSHAREEQRRSILGGPIVTANTSSPSVIDSMTTVIDEGTSTREFFGSSSAGSFTAQIKRAIDTRLHRPNKNPPRTEGPTLLGSAKIPPHTEFAASDVTYVLPPRRQADHLMELYWFYVDPLYPFLDKTRWRRAYDAIFAGTRLDVDEQLFVATLNVVLALSTQLVETLSPEARDKSSSDYIQRAQELQPFHMIQSGSLELVQYLLLASQFLQSTDQPHLTWMVVGCAIRNAQSLGMHLCETSADRADVEGRELIRRVWYGCVLMDRMVSVTHGRPPMISGHSTAAVPFPVAEEASVADPGKTDRISFFVKSVRLYEIINRTINELYGTSNASAGHKESLPDADSSEYEGDDLDVVVRLDRCLSKWESRLPRHLQWSELAVTTDEIHRRQTVILRMRYLHARMLLLRPVLSRFCLSHSPGEAPSSISLQARLLEQGALLCVSTAQAMIADLVQHQTHDGTIGLLPAWWYRVYYIYTAATVLIAARLRPEAFPIANLARSWAQAMSVLKAHEGFRHSVRRCVAALHILSTKILQVAPEGRGESAGVSRRHSGDAGNGAPQPDGDLANALSAIDPGGLHTGDQDVLFVDEFAPPAVDLDGLDLADFNFDVQDLSWLHDMHTAWELLNE</sequence>
<keyword evidence="4" id="KW-0539">Nucleus</keyword>
<evidence type="ECO:0000256" key="1">
    <source>
        <dbReference type="ARBA" id="ARBA00022723"/>
    </source>
</evidence>
<dbReference type="GO" id="GO:0008270">
    <property type="term" value="F:zinc ion binding"/>
    <property type="evidence" value="ECO:0007669"/>
    <property type="project" value="InterPro"/>
</dbReference>
<evidence type="ECO:0000313" key="7">
    <source>
        <dbReference type="EMBL" id="KAH7349245.1"/>
    </source>
</evidence>
<gene>
    <name evidence="7" type="ORF">B0T11DRAFT_129032</name>
</gene>
<dbReference type="CDD" id="cd12148">
    <property type="entry name" value="fungal_TF_MHR"/>
    <property type="match status" value="1"/>
</dbReference>
<feature type="domain" description="Zn(2)-C6 fungal-type" evidence="6">
    <location>
        <begin position="25"/>
        <end position="58"/>
    </location>
</feature>
<keyword evidence="2" id="KW-0805">Transcription regulation</keyword>
<accession>A0A8K0T878</accession>
<evidence type="ECO:0000256" key="5">
    <source>
        <dbReference type="SAM" id="MobiDB-lite"/>
    </source>
</evidence>
<evidence type="ECO:0000259" key="6">
    <source>
        <dbReference type="PROSITE" id="PS50048"/>
    </source>
</evidence>
<protein>
    <submittedName>
        <fullName evidence="7">Fungal-specific transcription factor domain-containing protein</fullName>
    </submittedName>
</protein>
<evidence type="ECO:0000256" key="4">
    <source>
        <dbReference type="ARBA" id="ARBA00023242"/>
    </source>
</evidence>
<feature type="region of interest" description="Disordered" evidence="5">
    <location>
        <begin position="685"/>
        <end position="710"/>
    </location>
</feature>
<dbReference type="Pfam" id="PF04082">
    <property type="entry name" value="Fungal_trans"/>
    <property type="match status" value="1"/>
</dbReference>
<dbReference type="InterPro" id="IPR036864">
    <property type="entry name" value="Zn2-C6_fun-type_DNA-bd_sf"/>
</dbReference>
<dbReference type="PROSITE" id="PS50048">
    <property type="entry name" value="ZN2_CY6_FUNGAL_2"/>
    <property type="match status" value="1"/>
</dbReference>
<feature type="compositionally biased region" description="Low complexity" evidence="5">
    <location>
        <begin position="134"/>
        <end position="150"/>
    </location>
</feature>
<dbReference type="GO" id="GO:0006351">
    <property type="term" value="P:DNA-templated transcription"/>
    <property type="evidence" value="ECO:0007669"/>
    <property type="project" value="InterPro"/>
</dbReference>
<proteinExistence type="predicted"/>
<dbReference type="SUPFAM" id="SSF57701">
    <property type="entry name" value="Zn2/Cys6 DNA-binding domain"/>
    <property type="match status" value="1"/>
</dbReference>
<evidence type="ECO:0000256" key="3">
    <source>
        <dbReference type="ARBA" id="ARBA00023163"/>
    </source>
</evidence>
<keyword evidence="1" id="KW-0479">Metal-binding</keyword>
<dbReference type="CDD" id="cd00067">
    <property type="entry name" value="GAL4"/>
    <property type="match status" value="1"/>
</dbReference>
<reference evidence="7" key="1">
    <citation type="journal article" date="2021" name="Nat. Commun.">
        <title>Genetic determinants of endophytism in the Arabidopsis root mycobiome.</title>
        <authorList>
            <person name="Mesny F."/>
            <person name="Miyauchi S."/>
            <person name="Thiergart T."/>
            <person name="Pickel B."/>
            <person name="Atanasova L."/>
            <person name="Karlsson M."/>
            <person name="Huettel B."/>
            <person name="Barry K.W."/>
            <person name="Haridas S."/>
            <person name="Chen C."/>
            <person name="Bauer D."/>
            <person name="Andreopoulos W."/>
            <person name="Pangilinan J."/>
            <person name="LaButti K."/>
            <person name="Riley R."/>
            <person name="Lipzen A."/>
            <person name="Clum A."/>
            <person name="Drula E."/>
            <person name="Henrissat B."/>
            <person name="Kohler A."/>
            <person name="Grigoriev I.V."/>
            <person name="Martin F.M."/>
            <person name="Hacquard S."/>
        </authorList>
    </citation>
    <scope>NUCLEOTIDE SEQUENCE</scope>
    <source>
        <strain evidence="7">MPI-CAGE-AT-0016</strain>
    </source>
</reference>
<dbReference type="GO" id="GO:0005634">
    <property type="term" value="C:nucleus"/>
    <property type="evidence" value="ECO:0007669"/>
    <property type="project" value="TreeGrafter"/>
</dbReference>
<dbReference type="Pfam" id="PF00172">
    <property type="entry name" value="Zn_clus"/>
    <property type="match status" value="1"/>
</dbReference>
<dbReference type="GO" id="GO:0000435">
    <property type="term" value="P:positive regulation of transcription from RNA polymerase II promoter by galactose"/>
    <property type="evidence" value="ECO:0007669"/>
    <property type="project" value="TreeGrafter"/>
</dbReference>
<comment type="caution">
    <text evidence="7">The sequence shown here is derived from an EMBL/GenBank/DDBJ whole genome shotgun (WGS) entry which is preliminary data.</text>
</comment>
<feature type="region of interest" description="Disordered" evidence="5">
    <location>
        <begin position="213"/>
        <end position="232"/>
    </location>
</feature>
<dbReference type="GO" id="GO:0000981">
    <property type="term" value="F:DNA-binding transcription factor activity, RNA polymerase II-specific"/>
    <property type="evidence" value="ECO:0007669"/>
    <property type="project" value="InterPro"/>
</dbReference>
<dbReference type="PANTHER" id="PTHR47424:SF4">
    <property type="entry name" value="ZN(II)2CYS6 TRANSCRIPTION FACTOR (EUROFUNG)"/>
    <property type="match status" value="1"/>
</dbReference>